<accession>A0ABV1MTV6</accession>
<proteinExistence type="predicted"/>
<dbReference type="Proteomes" id="UP001478862">
    <property type="component" value="Unassembled WGS sequence"/>
</dbReference>
<organism evidence="1 2">
    <name type="scientific">Lysinibacillus zambalensis</name>
    <dbReference type="NCBI Taxonomy" id="3160866"/>
    <lineage>
        <taxon>Bacteria</taxon>
        <taxon>Bacillati</taxon>
        <taxon>Bacillota</taxon>
        <taxon>Bacilli</taxon>
        <taxon>Bacillales</taxon>
        <taxon>Bacillaceae</taxon>
        <taxon>Lysinibacillus</taxon>
    </lineage>
</organism>
<comment type="caution">
    <text evidence="1">The sequence shown here is derived from an EMBL/GenBank/DDBJ whole genome shotgun (WGS) entry which is preliminary data.</text>
</comment>
<name>A0ABV1MTV6_9BACI</name>
<keyword evidence="2" id="KW-1185">Reference proteome</keyword>
<protein>
    <submittedName>
        <fullName evidence="1">Uncharacterized protein</fullName>
    </submittedName>
</protein>
<reference evidence="1 2" key="1">
    <citation type="submission" date="2024-06" db="EMBL/GenBank/DDBJ databases">
        <title>Lysinibacillus zambalefons sp. nov., a Novel Firmicute Isolated from the Poon Bato Zambales Hyperalkaline Spring.</title>
        <authorList>
            <person name="Aja J.A."/>
            <person name="Lazaro J.E.H."/>
            <person name="Llorin L.D."/>
            <person name="Lim K.R."/>
            <person name="Teodosio J."/>
            <person name="Dalisay D.S."/>
        </authorList>
    </citation>
    <scope>NUCLEOTIDE SEQUENCE [LARGE SCALE GENOMIC DNA]</scope>
    <source>
        <strain evidence="1 2">M3</strain>
    </source>
</reference>
<gene>
    <name evidence="1" type="ORF">ABNX05_15030</name>
</gene>
<sequence>MSFSMDHFTAMEELGQITIFDVLDSKQPVFSVGDNVKTKITPNSDDESYNYFKEYYPEVLKKSGEIIEVRANNQYLVNFAGTNQILNGFEIERKK</sequence>
<evidence type="ECO:0000313" key="2">
    <source>
        <dbReference type="Proteomes" id="UP001478862"/>
    </source>
</evidence>
<dbReference type="RefSeq" id="WP_349660453.1">
    <property type="nucleotide sequence ID" value="NZ_JBEGDG010000010.1"/>
</dbReference>
<evidence type="ECO:0000313" key="1">
    <source>
        <dbReference type="EMBL" id="MEQ6355942.1"/>
    </source>
</evidence>
<dbReference type="EMBL" id="JBEGDG010000010">
    <property type="protein sequence ID" value="MEQ6355942.1"/>
    <property type="molecule type" value="Genomic_DNA"/>
</dbReference>